<comment type="pathway">
    <text evidence="1 5">Protein degradation; proteasomal Pup-dependent pathway.</text>
</comment>
<evidence type="ECO:0000313" key="7">
    <source>
        <dbReference type="EMBL" id="SFL13809.1"/>
    </source>
</evidence>
<dbReference type="GO" id="GO:0031386">
    <property type="term" value="F:protein tag activity"/>
    <property type="evidence" value="ECO:0007669"/>
    <property type="project" value="UniProtKB-UniRule"/>
</dbReference>
<dbReference type="Pfam" id="PF05639">
    <property type="entry name" value="Pup"/>
    <property type="match status" value="1"/>
</dbReference>
<dbReference type="UniPathway" id="UPA00997"/>
<keyword evidence="8" id="KW-1185">Reference proteome</keyword>
<protein>
    <recommendedName>
        <fullName evidence="3 5">Prokaryotic ubiquitin-like protein Pup</fullName>
    </recommendedName>
    <alternativeName>
        <fullName evidence="4 5">Bacterial ubiquitin-like modifier</fullName>
    </alternativeName>
</protein>
<comment type="domain">
    <text evidence="5">The N-terminal unstructured half of Pup provides a signal required to initiate unfolding and degradation by the proteasome but is not needed for pupylation, while the C-terminal helical half of Pup interacts with ARC to target proteins to the proteasome.</text>
</comment>
<feature type="cross-link" description="Isoglutamyl lysine isopeptide (Glu-Lys) (interchain with K-? in acceptor proteins)" evidence="5">
    <location>
        <position position="72"/>
    </location>
</feature>
<evidence type="ECO:0000256" key="3">
    <source>
        <dbReference type="ARBA" id="ARBA00016748"/>
    </source>
</evidence>
<accession>A0A1I4F8F0</accession>
<proteinExistence type="inferred from homology"/>
<dbReference type="EMBL" id="FOSG01000013">
    <property type="protein sequence ID" value="SFL13809.1"/>
    <property type="molecule type" value="Genomic_DNA"/>
</dbReference>
<dbReference type="GO" id="GO:0070628">
    <property type="term" value="F:proteasome binding"/>
    <property type="evidence" value="ECO:0007669"/>
    <property type="project" value="UniProtKB-UniRule"/>
</dbReference>
<dbReference type="Proteomes" id="UP000198928">
    <property type="component" value="Unassembled WGS sequence"/>
</dbReference>
<feature type="region of interest" description="ARC ATPase binding" evidence="5">
    <location>
        <begin position="29"/>
        <end position="66"/>
    </location>
</feature>
<sequence length="72" mass="7919">MATKDTGGGQQKAARSTEETDEQAQDAQVSEDLKERQEALSDEVDSVLDEIDDVLEENAEDFVRSFVQKGGE</sequence>
<dbReference type="InterPro" id="IPR008515">
    <property type="entry name" value="Ubiquitin-like_Pup"/>
</dbReference>
<comment type="caution">
    <text evidence="5">Lacks conserved residue(s) required for the propagation of feature annotation.</text>
</comment>
<keyword evidence="5" id="KW-1017">Isopeptide bond</keyword>
<evidence type="ECO:0000256" key="4">
    <source>
        <dbReference type="ARBA" id="ARBA00032321"/>
    </source>
</evidence>
<dbReference type="RefSeq" id="WP_093850890.1">
    <property type="nucleotide sequence ID" value="NZ_FOSG01000013.1"/>
</dbReference>
<dbReference type="GO" id="GO:0019941">
    <property type="term" value="P:modification-dependent protein catabolic process"/>
    <property type="evidence" value="ECO:0007669"/>
    <property type="project" value="UniProtKB-UniRule"/>
</dbReference>
<organism evidence="7 8">
    <name type="scientific">Streptomyces pini</name>
    <dbReference type="NCBI Taxonomy" id="1520580"/>
    <lineage>
        <taxon>Bacteria</taxon>
        <taxon>Bacillati</taxon>
        <taxon>Actinomycetota</taxon>
        <taxon>Actinomycetes</taxon>
        <taxon>Kitasatosporales</taxon>
        <taxon>Streptomycetaceae</taxon>
        <taxon>Streptomyces</taxon>
    </lineage>
</organism>
<feature type="compositionally biased region" description="Gly residues" evidence="6">
    <location>
        <begin position="1"/>
        <end position="10"/>
    </location>
</feature>
<dbReference type="NCBIfam" id="TIGR03687">
    <property type="entry name" value="pupylate_cterm"/>
    <property type="match status" value="1"/>
</dbReference>
<reference evidence="8" key="1">
    <citation type="submission" date="2016-10" db="EMBL/GenBank/DDBJ databases">
        <authorList>
            <person name="Varghese N."/>
            <person name="Submissions S."/>
        </authorList>
    </citation>
    <scope>NUCLEOTIDE SEQUENCE [LARGE SCALE GENOMIC DNA]</scope>
    <source>
        <strain evidence="8">PL19</strain>
    </source>
</reference>
<dbReference type="GO" id="GO:0070490">
    <property type="term" value="P:protein pupylation"/>
    <property type="evidence" value="ECO:0007669"/>
    <property type="project" value="UniProtKB-UniRule"/>
</dbReference>
<dbReference type="AlphaFoldDB" id="A0A1I4F8F0"/>
<keyword evidence="5" id="KW-0833">Ubl conjugation pathway</keyword>
<name>A0A1I4F8F0_9ACTN</name>
<comment type="function">
    <text evidence="5">Protein modifier that is covalently attached to lysine residues of substrate proteins, thereby targeting them for proteasomal degradation. The tagging system is termed pupylation.</text>
</comment>
<feature type="region of interest" description="Disordered" evidence="6">
    <location>
        <begin position="1"/>
        <end position="43"/>
    </location>
</feature>
<evidence type="ECO:0000256" key="2">
    <source>
        <dbReference type="ARBA" id="ARBA00010616"/>
    </source>
</evidence>
<evidence type="ECO:0000256" key="5">
    <source>
        <dbReference type="HAMAP-Rule" id="MF_02106"/>
    </source>
</evidence>
<comment type="subunit">
    <text evidence="5">Strongly interacts with the proteasome-associated ATPase ARC through a hydrophobic interface; the interacting region of Pup lies in its C-terminal half. There is one Pup binding site per ARC hexamer ring.</text>
</comment>
<dbReference type="OrthoDB" id="3254977at2"/>
<dbReference type="GO" id="GO:0010498">
    <property type="term" value="P:proteasomal protein catabolic process"/>
    <property type="evidence" value="ECO:0007669"/>
    <property type="project" value="UniProtKB-UniRule"/>
</dbReference>
<evidence type="ECO:0000256" key="6">
    <source>
        <dbReference type="SAM" id="MobiDB-lite"/>
    </source>
</evidence>
<dbReference type="HAMAP" id="MF_02106">
    <property type="entry name" value="Pup"/>
    <property type="match status" value="1"/>
</dbReference>
<evidence type="ECO:0000313" key="8">
    <source>
        <dbReference type="Proteomes" id="UP000198928"/>
    </source>
</evidence>
<gene>
    <name evidence="5" type="primary">pup</name>
    <name evidence="7" type="ORF">SAMN05192584_113150</name>
</gene>
<comment type="similarity">
    <text evidence="2 5">Belongs to the prokaryotic ubiquitin-like protein family.</text>
</comment>
<evidence type="ECO:0000256" key="1">
    <source>
        <dbReference type="ARBA" id="ARBA00004707"/>
    </source>
</evidence>